<evidence type="ECO:0000313" key="8">
    <source>
        <dbReference type="Proteomes" id="UP000182987"/>
    </source>
</evidence>
<dbReference type="PROSITE" id="PS50850">
    <property type="entry name" value="MFS"/>
    <property type="match status" value="1"/>
</dbReference>
<dbReference type="EMBL" id="CP017480">
    <property type="protein sequence ID" value="APG05564.1"/>
    <property type="molecule type" value="Genomic_DNA"/>
</dbReference>
<dbReference type="PRINTS" id="PR01036">
    <property type="entry name" value="TCRTETB"/>
</dbReference>
<feature type="transmembrane region" description="Helical" evidence="5">
    <location>
        <begin position="163"/>
        <end position="186"/>
    </location>
</feature>
<name>A0A1L3EX10_9GAMM</name>
<feature type="transmembrane region" description="Helical" evidence="5">
    <location>
        <begin position="360"/>
        <end position="379"/>
    </location>
</feature>
<dbReference type="Gene3D" id="1.20.1250.20">
    <property type="entry name" value="MFS general substrate transporter like domains"/>
    <property type="match status" value="2"/>
</dbReference>
<dbReference type="GO" id="GO:0016020">
    <property type="term" value="C:membrane"/>
    <property type="evidence" value="ECO:0007669"/>
    <property type="project" value="UniProtKB-SubCell"/>
</dbReference>
<evidence type="ECO:0000256" key="2">
    <source>
        <dbReference type="ARBA" id="ARBA00022692"/>
    </source>
</evidence>
<dbReference type="Proteomes" id="UP000182987">
    <property type="component" value="Chromosome"/>
</dbReference>
<feature type="transmembrane region" description="Helical" evidence="5">
    <location>
        <begin position="272"/>
        <end position="292"/>
    </location>
</feature>
<feature type="transmembrane region" description="Helical" evidence="5">
    <location>
        <begin position="107"/>
        <end position="125"/>
    </location>
</feature>
<proteinExistence type="predicted"/>
<sequence length="464" mass="48704">MSSSRRWMALVVLLTGTLLPPLDFFIVNVALPAIRNDMHATPDVAQLVVSVYAAAYAVTLILGGRLGDLYGRKRAFMLGMLGFGMASALCGFAPSTNILVVGRLLQGVSAAVMAPQSLACIHALFPASEKNLALSLYGATFGIASVGGQLLGGVMVSTDAFGLGWRAIFLINLPVILCAMPAALALLRESRAERSERLDIPGAALLAGGLLMFIIPLIEGREHHWPWWCVALLALSVPLLVAFWHYENRLENAGRSPLVRPSLLLVPGLRRTMAATFFFYFLAPFFLTFAVYEQVGLGHGPLAASLAILPVGVGLLIGPLSSPYVARRLGSHAAGFGMGLEVCGLVLTAVLVNIGAPSWLPAPLLVIGVGQGIALPALVRLNVDKVDVRWAGLAAGLVSATLQVSAAVSVALVGGLFFAIAPDDRHPEAVRLAFAIAALAIAAALALAAVLCLRRRDHVVSLPS</sequence>
<dbReference type="InterPro" id="IPR020846">
    <property type="entry name" value="MFS_dom"/>
</dbReference>
<feature type="transmembrane region" description="Helical" evidence="5">
    <location>
        <begin position="432"/>
        <end position="453"/>
    </location>
</feature>
<accession>A0A1L3EX10</accession>
<keyword evidence="3 5" id="KW-1133">Transmembrane helix</keyword>
<feature type="transmembrane region" description="Helical" evidence="5">
    <location>
        <begin position="333"/>
        <end position="354"/>
    </location>
</feature>
<dbReference type="PANTHER" id="PTHR42718">
    <property type="entry name" value="MAJOR FACILITATOR SUPERFAMILY MULTIDRUG TRANSPORTER MFSC"/>
    <property type="match status" value="1"/>
</dbReference>
<dbReference type="PANTHER" id="PTHR42718:SF39">
    <property type="entry name" value="ACTINORHODIN TRANSPORTER-RELATED"/>
    <property type="match status" value="1"/>
</dbReference>
<organism evidence="7 8">
    <name type="scientific">Luteibacter rhizovicinus DSM 16549</name>
    <dbReference type="NCBI Taxonomy" id="1440763"/>
    <lineage>
        <taxon>Bacteria</taxon>
        <taxon>Pseudomonadati</taxon>
        <taxon>Pseudomonadota</taxon>
        <taxon>Gammaproteobacteria</taxon>
        <taxon>Lysobacterales</taxon>
        <taxon>Rhodanobacteraceae</taxon>
        <taxon>Luteibacter</taxon>
    </lineage>
</organism>
<evidence type="ECO:0000256" key="1">
    <source>
        <dbReference type="ARBA" id="ARBA00004141"/>
    </source>
</evidence>
<dbReference type="InterPro" id="IPR011701">
    <property type="entry name" value="MFS"/>
</dbReference>
<dbReference type="Pfam" id="PF07690">
    <property type="entry name" value="MFS_1"/>
    <property type="match status" value="1"/>
</dbReference>
<dbReference type="GO" id="GO:0022857">
    <property type="term" value="F:transmembrane transporter activity"/>
    <property type="evidence" value="ECO:0007669"/>
    <property type="project" value="InterPro"/>
</dbReference>
<reference evidence="8" key="1">
    <citation type="submission" date="2016-09" db="EMBL/GenBank/DDBJ databases">
        <authorList>
            <person name="Lysoe E."/>
        </authorList>
    </citation>
    <scope>NUCLEOTIDE SEQUENCE [LARGE SCALE GENOMIC DNA]</scope>
    <source>
        <strain evidence="8">LJ96T</strain>
    </source>
</reference>
<feature type="transmembrane region" description="Helical" evidence="5">
    <location>
        <begin position="75"/>
        <end position="95"/>
    </location>
</feature>
<keyword evidence="8" id="KW-1185">Reference proteome</keyword>
<gene>
    <name evidence="7" type="ORF">BJI69_17750</name>
</gene>
<protein>
    <submittedName>
        <fullName evidence="7">MFS transporter</fullName>
    </submittedName>
</protein>
<dbReference type="KEGG" id="lrz:BJI69_17750"/>
<feature type="transmembrane region" description="Helical" evidence="5">
    <location>
        <begin position="391"/>
        <end position="420"/>
    </location>
</feature>
<evidence type="ECO:0000259" key="6">
    <source>
        <dbReference type="PROSITE" id="PS50850"/>
    </source>
</evidence>
<evidence type="ECO:0000256" key="4">
    <source>
        <dbReference type="ARBA" id="ARBA00023136"/>
    </source>
</evidence>
<feature type="transmembrane region" description="Helical" evidence="5">
    <location>
        <begin position="224"/>
        <end position="246"/>
    </location>
</feature>
<comment type="subcellular location">
    <subcellularLocation>
        <location evidence="1">Membrane</location>
        <topology evidence="1">Multi-pass membrane protein</topology>
    </subcellularLocation>
</comment>
<dbReference type="AlphaFoldDB" id="A0A1L3EX10"/>
<evidence type="ECO:0000313" key="7">
    <source>
        <dbReference type="EMBL" id="APG05564.1"/>
    </source>
</evidence>
<evidence type="ECO:0000256" key="3">
    <source>
        <dbReference type="ARBA" id="ARBA00022989"/>
    </source>
</evidence>
<dbReference type="STRING" id="1440763.BJI69_17750"/>
<dbReference type="CDD" id="cd17321">
    <property type="entry name" value="MFS_MMR_MDR_like"/>
    <property type="match status" value="1"/>
</dbReference>
<dbReference type="OrthoDB" id="9807274at2"/>
<dbReference type="SUPFAM" id="SSF103473">
    <property type="entry name" value="MFS general substrate transporter"/>
    <property type="match status" value="2"/>
</dbReference>
<keyword evidence="2 5" id="KW-0812">Transmembrane</keyword>
<feature type="transmembrane region" description="Helical" evidence="5">
    <location>
        <begin position="198"/>
        <end position="218"/>
    </location>
</feature>
<feature type="transmembrane region" description="Helical" evidence="5">
    <location>
        <begin position="304"/>
        <end position="326"/>
    </location>
</feature>
<feature type="transmembrane region" description="Helical" evidence="5">
    <location>
        <begin position="132"/>
        <end position="151"/>
    </location>
</feature>
<feature type="transmembrane region" description="Helical" evidence="5">
    <location>
        <begin position="44"/>
        <end position="63"/>
    </location>
</feature>
<feature type="domain" description="Major facilitator superfamily (MFS) profile" evidence="6">
    <location>
        <begin position="9"/>
        <end position="456"/>
    </location>
</feature>
<keyword evidence="4 5" id="KW-0472">Membrane</keyword>
<dbReference type="InterPro" id="IPR036259">
    <property type="entry name" value="MFS_trans_sf"/>
</dbReference>
<evidence type="ECO:0000256" key="5">
    <source>
        <dbReference type="SAM" id="Phobius"/>
    </source>
</evidence>